<dbReference type="RefSeq" id="XP_067817449.1">
    <property type="nucleotide sequence ID" value="XM_067962277.1"/>
</dbReference>
<dbReference type="GeneID" id="94347948"/>
<dbReference type="Proteomes" id="UP000294530">
    <property type="component" value="Unassembled WGS sequence"/>
</dbReference>
<accession>A0A976IDX0</accession>
<dbReference type="EMBL" id="SHOA02000013">
    <property type="protein sequence ID" value="TDH67950.1"/>
    <property type="molecule type" value="Genomic_DNA"/>
</dbReference>
<comment type="caution">
    <text evidence="1">The sequence shown here is derived from an EMBL/GenBank/DDBJ whole genome shotgun (WGS) entry which is preliminary data.</text>
</comment>
<sequence length="258" mass="29162">MNSSAVTFQNRHQSTLRIVLRRKLADCTPCREIPVLCIQRPLLLGGDFEIDLDNDIYPVRMLPVSGNNVRNLRFGLVHGPKRKRVRFRARDLATYEKWKTVLEAAVEKAATKRSMVATWLDTVPILSAPEDSYISDEFGYSDGDESCKAVPLETKLDSGSTPVDLLHLKKPLNDDDDTEEEYERDCSTESDEEASILPLAREFEVTRPMVPFNGTYQSIGRTHDHEIDWKSHLKPLSTTHAMGPEVAKLAIGDSFSWT</sequence>
<name>A0A976IDX0_BRELC</name>
<reference evidence="1 2" key="1">
    <citation type="journal article" date="2021" name="Genome Biol.">
        <title>AFLAP: assembly-free linkage analysis pipeline using k-mers from genome sequencing data.</title>
        <authorList>
            <person name="Fletcher K."/>
            <person name="Zhang L."/>
            <person name="Gil J."/>
            <person name="Han R."/>
            <person name="Cavanaugh K."/>
            <person name="Michelmore R."/>
        </authorList>
    </citation>
    <scope>NUCLEOTIDE SEQUENCE [LARGE SCALE GENOMIC DNA]</scope>
    <source>
        <strain evidence="1 2">SF5</strain>
    </source>
</reference>
<organism evidence="1 2">
    <name type="scientific">Bremia lactucae</name>
    <name type="common">Lettuce downy mildew</name>
    <dbReference type="NCBI Taxonomy" id="4779"/>
    <lineage>
        <taxon>Eukaryota</taxon>
        <taxon>Sar</taxon>
        <taxon>Stramenopiles</taxon>
        <taxon>Oomycota</taxon>
        <taxon>Peronosporomycetes</taxon>
        <taxon>Peronosporales</taxon>
        <taxon>Peronosporaceae</taxon>
        <taxon>Bremia</taxon>
    </lineage>
</organism>
<evidence type="ECO:0000313" key="2">
    <source>
        <dbReference type="Proteomes" id="UP000294530"/>
    </source>
</evidence>
<dbReference type="KEGG" id="blac:94347948"/>
<keyword evidence="2" id="KW-1185">Reference proteome</keyword>
<gene>
    <name evidence="1" type="ORF">CCR75_004189</name>
</gene>
<proteinExistence type="predicted"/>
<evidence type="ECO:0000313" key="1">
    <source>
        <dbReference type="EMBL" id="TDH67950.1"/>
    </source>
</evidence>
<protein>
    <recommendedName>
        <fullName evidence="3">PH domain-containing protein</fullName>
    </recommendedName>
</protein>
<dbReference type="OrthoDB" id="100658at2759"/>
<dbReference type="AlphaFoldDB" id="A0A976IDX0"/>
<evidence type="ECO:0008006" key="3">
    <source>
        <dbReference type="Google" id="ProtNLM"/>
    </source>
</evidence>